<dbReference type="InterPro" id="IPR007125">
    <property type="entry name" value="H2A/H2B/H3"/>
</dbReference>
<dbReference type="PRINTS" id="PR00622">
    <property type="entry name" value="HISTONEH3"/>
</dbReference>
<comment type="similarity">
    <text evidence="1">Belongs to the histone H3 family.</text>
</comment>
<dbReference type="Proteomes" id="UP000695007">
    <property type="component" value="Unplaced"/>
</dbReference>
<dbReference type="SUPFAM" id="SSF47113">
    <property type="entry name" value="Histone-fold"/>
    <property type="match status" value="1"/>
</dbReference>
<dbReference type="InterPro" id="IPR000164">
    <property type="entry name" value="Histone_H3/CENP-A"/>
</dbReference>
<dbReference type="Pfam" id="PF00125">
    <property type="entry name" value="Histone"/>
    <property type="match status" value="1"/>
</dbReference>
<dbReference type="InterPro" id="IPR009072">
    <property type="entry name" value="Histone-fold"/>
</dbReference>
<dbReference type="CDD" id="cd22911">
    <property type="entry name" value="HFD_H3"/>
    <property type="match status" value="1"/>
</dbReference>
<dbReference type="GO" id="GO:0000786">
    <property type="term" value="C:nucleosome"/>
    <property type="evidence" value="ECO:0007669"/>
    <property type="project" value="InterPro"/>
</dbReference>
<evidence type="ECO:0000256" key="1">
    <source>
        <dbReference type="ARBA" id="ARBA00010343"/>
    </source>
</evidence>
<reference evidence="4" key="1">
    <citation type="submission" date="2025-08" db="UniProtKB">
        <authorList>
            <consortium name="RefSeq"/>
        </authorList>
    </citation>
    <scope>IDENTIFICATION</scope>
</reference>
<dbReference type="PANTHER" id="PTHR45810">
    <property type="entry name" value="HISTONE H3.2"/>
    <property type="match status" value="1"/>
</dbReference>
<sequence>MVTRISISSNKIHRSIVLVNKYKRSLKDRILQEIKNLQKSTKLLIARAPFVRLVRQILNEIFPSHNVQNLQTGALEALQESAEMYIVQYFEDATLLCLHTKRITLMQKDMELLRRLRGRNDIINK</sequence>
<dbReference type="PANTHER" id="PTHR45810:SF1">
    <property type="entry name" value="HISTONE H3-LIKE CENTROMERIC PROTEIN A"/>
    <property type="match status" value="1"/>
</dbReference>
<keyword evidence="3" id="KW-1185">Reference proteome</keyword>
<dbReference type="GeneID" id="105366922"/>
<dbReference type="KEGG" id="csol:105366922"/>
<proteinExistence type="inferred from homology"/>
<evidence type="ECO:0000313" key="3">
    <source>
        <dbReference type="Proteomes" id="UP000695007"/>
    </source>
</evidence>
<feature type="domain" description="Core Histone H2A/H2B/H3" evidence="2">
    <location>
        <begin position="30"/>
        <end position="116"/>
    </location>
</feature>
<evidence type="ECO:0000259" key="2">
    <source>
        <dbReference type="Pfam" id="PF00125"/>
    </source>
</evidence>
<dbReference type="Gene3D" id="1.10.20.10">
    <property type="entry name" value="Histone, subunit A"/>
    <property type="match status" value="1"/>
</dbReference>
<organism evidence="3 4">
    <name type="scientific">Ceratosolen solmsi marchali</name>
    <dbReference type="NCBI Taxonomy" id="326594"/>
    <lineage>
        <taxon>Eukaryota</taxon>
        <taxon>Metazoa</taxon>
        <taxon>Ecdysozoa</taxon>
        <taxon>Arthropoda</taxon>
        <taxon>Hexapoda</taxon>
        <taxon>Insecta</taxon>
        <taxon>Pterygota</taxon>
        <taxon>Neoptera</taxon>
        <taxon>Endopterygota</taxon>
        <taxon>Hymenoptera</taxon>
        <taxon>Apocrita</taxon>
        <taxon>Proctotrupomorpha</taxon>
        <taxon>Chalcidoidea</taxon>
        <taxon>Agaonidae</taxon>
        <taxon>Agaoninae</taxon>
        <taxon>Ceratosolen</taxon>
    </lineage>
</organism>
<dbReference type="GO" id="GO:0046982">
    <property type="term" value="F:protein heterodimerization activity"/>
    <property type="evidence" value="ECO:0007669"/>
    <property type="project" value="InterPro"/>
</dbReference>
<dbReference type="AlphaFoldDB" id="A0AAJ6YTC2"/>
<dbReference type="GO" id="GO:0030527">
    <property type="term" value="F:structural constituent of chromatin"/>
    <property type="evidence" value="ECO:0007669"/>
    <property type="project" value="InterPro"/>
</dbReference>
<dbReference type="SMART" id="SM00428">
    <property type="entry name" value="H3"/>
    <property type="match status" value="1"/>
</dbReference>
<protein>
    <submittedName>
        <fullName evidence="4">Histone H3.3-like type 1</fullName>
    </submittedName>
</protein>
<gene>
    <name evidence="4" type="primary">LOC105366922</name>
</gene>
<dbReference type="GO" id="GO:0003677">
    <property type="term" value="F:DNA binding"/>
    <property type="evidence" value="ECO:0007669"/>
    <property type="project" value="InterPro"/>
</dbReference>
<accession>A0AAJ6YTC2</accession>
<name>A0AAJ6YTC2_9HYME</name>
<dbReference type="RefSeq" id="XP_011503828.1">
    <property type="nucleotide sequence ID" value="XM_011505526.1"/>
</dbReference>
<evidence type="ECO:0000313" key="4">
    <source>
        <dbReference type="RefSeq" id="XP_011503828.1"/>
    </source>
</evidence>